<gene>
    <name evidence="3" type="ORF">IFT93_21905</name>
</gene>
<evidence type="ECO:0000313" key="3">
    <source>
        <dbReference type="EMBL" id="MBD8109027.1"/>
    </source>
</evidence>
<protein>
    <submittedName>
        <fullName evidence="3">Transcriptional antiterminator NusG</fullName>
    </submittedName>
</protein>
<proteinExistence type="predicted"/>
<dbReference type="SUPFAM" id="SSF82679">
    <property type="entry name" value="N-utilization substance G protein NusG, N-terminal domain"/>
    <property type="match status" value="1"/>
</dbReference>
<keyword evidence="4" id="KW-1185">Reference proteome</keyword>
<keyword evidence="1" id="KW-0804">Transcription</keyword>
<dbReference type="InterPro" id="IPR036735">
    <property type="entry name" value="NGN_dom_sf"/>
</dbReference>
<sequence>MKCWYLLYCKSGFKNTIRRLNELGVEVYQPTMVKVQLRTDCHSVRLKEKPLFNNYLFLSFDINQLHTTTICQVPGAIGFVRFGSEPCVVSPDVISAIECAKAKALNNDDGSVDCINVHPALIIKIQDIVKLRSSDERMAEFTKLLSFLRE</sequence>
<dbReference type="RefSeq" id="WP_191928376.1">
    <property type="nucleotide sequence ID" value="NZ_JACYNM010000030.1"/>
</dbReference>
<comment type="caution">
    <text evidence="3">The sequence shown here is derived from an EMBL/GenBank/DDBJ whole genome shotgun (WGS) entry which is preliminary data.</text>
</comment>
<dbReference type="CDD" id="cd09894">
    <property type="entry name" value="NGN_SP_AnfA1"/>
    <property type="match status" value="1"/>
</dbReference>
<feature type="domain" description="NusG-like N-terminal" evidence="2">
    <location>
        <begin position="1"/>
        <end position="101"/>
    </location>
</feature>
<evidence type="ECO:0000313" key="4">
    <source>
        <dbReference type="Proteomes" id="UP000661012"/>
    </source>
</evidence>
<evidence type="ECO:0000259" key="2">
    <source>
        <dbReference type="SMART" id="SM00738"/>
    </source>
</evidence>
<dbReference type="EMBL" id="JACYNN010000030">
    <property type="protein sequence ID" value="MBD8109027.1"/>
    <property type="molecule type" value="Genomic_DNA"/>
</dbReference>
<dbReference type="Pfam" id="PF02357">
    <property type="entry name" value="NusG"/>
    <property type="match status" value="1"/>
</dbReference>
<name>A0ABR9A0M9_9GAMM</name>
<reference evidence="3 4" key="1">
    <citation type="journal article" date="2020" name="FEMS Microbiol. Ecol.">
        <title>Temporal dynamics of bacterial communities during seed development and maturation.</title>
        <authorList>
            <person name="Chesneau G."/>
            <person name="Torres-Cortes G."/>
            <person name="Briand M."/>
            <person name="Darrasse A."/>
            <person name="Preveaux A."/>
            <person name="Marais C."/>
            <person name="Jacques M.A."/>
            <person name="Shade A."/>
            <person name="Barret M."/>
        </authorList>
    </citation>
    <scope>NUCLEOTIDE SEQUENCE [LARGE SCALE GENOMIC DNA]</scope>
    <source>
        <strain evidence="3 4">CFBP13732</strain>
    </source>
</reference>
<accession>A0ABR9A0M9</accession>
<organism evidence="3 4">
    <name type="scientific">Erwinia persicina</name>
    <dbReference type="NCBI Taxonomy" id="55211"/>
    <lineage>
        <taxon>Bacteria</taxon>
        <taxon>Pseudomonadati</taxon>
        <taxon>Pseudomonadota</taxon>
        <taxon>Gammaproteobacteria</taxon>
        <taxon>Enterobacterales</taxon>
        <taxon>Erwiniaceae</taxon>
        <taxon>Erwinia</taxon>
    </lineage>
</organism>
<dbReference type="SMART" id="SM00738">
    <property type="entry name" value="NGN"/>
    <property type="match status" value="1"/>
</dbReference>
<dbReference type="Gene3D" id="3.30.70.940">
    <property type="entry name" value="NusG, N-terminal domain"/>
    <property type="match status" value="1"/>
</dbReference>
<dbReference type="InterPro" id="IPR006645">
    <property type="entry name" value="NGN-like_dom"/>
</dbReference>
<evidence type="ECO:0000256" key="1">
    <source>
        <dbReference type="ARBA" id="ARBA00023163"/>
    </source>
</evidence>
<dbReference type="Proteomes" id="UP000661012">
    <property type="component" value="Unassembled WGS sequence"/>
</dbReference>